<proteinExistence type="predicted"/>
<dbReference type="EMBL" id="JAESND010000001">
    <property type="protein sequence ID" value="MBM3115004.1"/>
    <property type="molecule type" value="Genomic_DNA"/>
</dbReference>
<dbReference type="RefSeq" id="WP_203536657.1">
    <property type="nucleotide sequence ID" value="NZ_JAESND010000001.1"/>
</dbReference>
<gene>
    <name evidence="2" type="ORF">JMJ54_04105</name>
</gene>
<feature type="region of interest" description="Disordered" evidence="1">
    <location>
        <begin position="1"/>
        <end position="25"/>
    </location>
</feature>
<protein>
    <recommendedName>
        <fullName evidence="4">CBM-cenC domain-containing protein</fullName>
    </recommendedName>
</protein>
<evidence type="ECO:0000313" key="3">
    <source>
        <dbReference type="Proteomes" id="UP000809431"/>
    </source>
</evidence>
<name>A0ABS2BHB3_9NEIS</name>
<dbReference type="SUPFAM" id="SSF49785">
    <property type="entry name" value="Galactose-binding domain-like"/>
    <property type="match status" value="1"/>
</dbReference>
<keyword evidence="3" id="KW-1185">Reference proteome</keyword>
<comment type="caution">
    <text evidence="2">The sequence shown here is derived from an EMBL/GenBank/DDBJ whole genome shotgun (WGS) entry which is preliminary data.</text>
</comment>
<sequence>MDYPKSLPGINLRNGKFTDGNAQTGELPSRDTAVWANSVTDELLNVINSAGLTPTEGSNDQLKQALLAKYAQLAGANFTGPVSGPTPNASDNSTQLATTAFVSARIGTAGNLSFRNKIINGNFDFWQRGTTISNVGGYLADRWRNDWNGSGMAWSQSQQAFTPGQTAVPGEPKFFYRYTQTVAGSGSALTCLQQRIEGVATLAGKKTTASFWIKADSARTLSCDMIQSFGSGGTADLPTAEQSFSVSTTWQKVVLTFDLPSLAGKTLGTNDFVCIRIKFNLNAVQTIDIAQVQLEEGVVATPFEQRPLQVELAICQRYFQKTTPYGVVASNGVGLGGTALMSIVYMGQSGSSSQPLAQWQLKTEMRIAPSVTLYNPAASGTSGQWRNGSDSASSANARVLAASTRTVSIDNSDTALGAQTWYVHASADAEL</sequence>
<reference evidence="2 3" key="1">
    <citation type="submission" date="2021-01" db="EMBL/GenBank/DDBJ databases">
        <title>Draft Genome Sequence and Polyhydroxyalkanoate Biosynthetic Potential of Jeongeupia naejangsanensis Type Strain DSM 24253.</title>
        <authorList>
            <person name="Turrini P."/>
            <person name="Artuso I."/>
            <person name="Lugli G.A."/>
            <person name="Frangipani E."/>
            <person name="Ventura M."/>
            <person name="Visca P."/>
        </authorList>
    </citation>
    <scope>NUCLEOTIDE SEQUENCE [LARGE SCALE GENOMIC DNA]</scope>
    <source>
        <strain evidence="2 3">DSM 24253</strain>
    </source>
</reference>
<evidence type="ECO:0008006" key="4">
    <source>
        <dbReference type="Google" id="ProtNLM"/>
    </source>
</evidence>
<dbReference type="Gene3D" id="2.60.120.260">
    <property type="entry name" value="Galactose-binding domain-like"/>
    <property type="match status" value="1"/>
</dbReference>
<organism evidence="2 3">
    <name type="scientific">Jeongeupia naejangsanensis</name>
    <dbReference type="NCBI Taxonomy" id="613195"/>
    <lineage>
        <taxon>Bacteria</taxon>
        <taxon>Pseudomonadati</taxon>
        <taxon>Pseudomonadota</taxon>
        <taxon>Betaproteobacteria</taxon>
        <taxon>Neisseriales</taxon>
        <taxon>Chitinibacteraceae</taxon>
        <taxon>Jeongeupia</taxon>
    </lineage>
</organism>
<evidence type="ECO:0000256" key="1">
    <source>
        <dbReference type="SAM" id="MobiDB-lite"/>
    </source>
</evidence>
<accession>A0ABS2BHB3</accession>
<dbReference type="InterPro" id="IPR008979">
    <property type="entry name" value="Galactose-bd-like_sf"/>
</dbReference>
<evidence type="ECO:0000313" key="2">
    <source>
        <dbReference type="EMBL" id="MBM3115004.1"/>
    </source>
</evidence>
<dbReference type="Proteomes" id="UP000809431">
    <property type="component" value="Unassembled WGS sequence"/>
</dbReference>